<reference evidence="2 3" key="1">
    <citation type="submission" date="2016-02" db="EMBL/GenBank/DDBJ databases">
        <authorList>
            <person name="Wen L."/>
            <person name="He K."/>
            <person name="Yang H."/>
        </authorList>
    </citation>
    <scope>NUCLEOTIDE SEQUENCE [LARGE SCALE GENOMIC DNA]</scope>
    <source>
        <strain evidence="2 3">MJR8628A</strain>
    </source>
</reference>
<keyword evidence="1" id="KW-0812">Transmembrane</keyword>
<dbReference type="RefSeq" id="WP_002845584.1">
    <property type="nucleotide sequence ID" value="NZ_CAMPYD010000007.1"/>
</dbReference>
<comment type="caution">
    <text evidence="2">The sequence shown here is derived from an EMBL/GenBank/DDBJ whole genome shotgun (WGS) entry which is preliminary data.</text>
</comment>
<sequence>MSKSTKYLLYFIAMFSAFSAVGTLISSMIGGHDVPWKIVIGGLACGFILTYLVRSYDNDKDDFMPKK</sequence>
<organism evidence="2 3">
    <name type="scientific">Peptostreptococcus anaerobius</name>
    <dbReference type="NCBI Taxonomy" id="1261"/>
    <lineage>
        <taxon>Bacteria</taxon>
        <taxon>Bacillati</taxon>
        <taxon>Bacillota</taxon>
        <taxon>Clostridia</taxon>
        <taxon>Peptostreptococcales</taxon>
        <taxon>Peptostreptococcaceae</taxon>
        <taxon>Peptostreptococcus</taxon>
    </lineage>
</organism>
<evidence type="ECO:0000256" key="1">
    <source>
        <dbReference type="SAM" id="Phobius"/>
    </source>
</evidence>
<evidence type="ECO:0000313" key="2">
    <source>
        <dbReference type="EMBL" id="KXI10864.1"/>
    </source>
</evidence>
<dbReference type="GeneID" id="79843584"/>
<dbReference type="EMBL" id="LSQZ01000085">
    <property type="protein sequence ID" value="KXI10864.1"/>
    <property type="molecule type" value="Genomic_DNA"/>
</dbReference>
<protein>
    <submittedName>
        <fullName evidence="2">Uncharacterized protein</fullName>
    </submittedName>
</protein>
<dbReference type="PATRIC" id="fig|1261.5.peg.1611"/>
<keyword evidence="1" id="KW-1133">Transmembrane helix</keyword>
<dbReference type="AlphaFoldDB" id="A0A135YNB8"/>
<keyword evidence="1" id="KW-0472">Membrane</keyword>
<feature type="transmembrane region" description="Helical" evidence="1">
    <location>
        <begin position="35"/>
        <end position="53"/>
    </location>
</feature>
<gene>
    <name evidence="2" type="ORF">HMPREF3195_01606</name>
</gene>
<accession>A0A135YNB8</accession>
<name>A0A135YNB8_9FIRM</name>
<proteinExistence type="predicted"/>
<evidence type="ECO:0000313" key="3">
    <source>
        <dbReference type="Proteomes" id="UP000070326"/>
    </source>
</evidence>
<feature type="transmembrane region" description="Helical" evidence="1">
    <location>
        <begin position="7"/>
        <end position="29"/>
    </location>
</feature>
<dbReference type="Proteomes" id="UP000070326">
    <property type="component" value="Unassembled WGS sequence"/>
</dbReference>